<sequence length="228" mass="24325">MTCVDASMLCAVESAPERWCCAWCGCKRDIDTCNACRHLGDWKTAAPTADAAAVLAGSTGRRSRPPVARGAAGASDANGGGHPDAGAEHDRGLSEREFQHFVTLAEKAGDPIAATQHRQKLDAVRNTTEPSLQVKVTTQGAKVTELEAAPQDVVEGKSDLMSSIDVGTFNADAYEVSAAVKEAIRTRKDELCTQLEELATCLFSGAADKFQGLKKEQLEHLQRLGKKK</sequence>
<feature type="region of interest" description="Disordered" evidence="1">
    <location>
        <begin position="56"/>
        <end position="91"/>
    </location>
</feature>
<keyword evidence="3" id="KW-1185">Reference proteome</keyword>
<proteinExistence type="predicted"/>
<comment type="caution">
    <text evidence="2">The sequence shown here is derived from an EMBL/GenBank/DDBJ whole genome shotgun (WGS) entry which is preliminary data.</text>
</comment>
<evidence type="ECO:0008006" key="4">
    <source>
        <dbReference type="Google" id="ProtNLM"/>
    </source>
</evidence>
<evidence type="ECO:0000313" key="3">
    <source>
        <dbReference type="Proteomes" id="UP001189429"/>
    </source>
</evidence>
<reference evidence="2" key="1">
    <citation type="submission" date="2023-10" db="EMBL/GenBank/DDBJ databases">
        <authorList>
            <person name="Chen Y."/>
            <person name="Shah S."/>
            <person name="Dougan E. K."/>
            <person name="Thang M."/>
            <person name="Chan C."/>
        </authorList>
    </citation>
    <scope>NUCLEOTIDE SEQUENCE [LARGE SCALE GENOMIC DNA]</scope>
</reference>
<name>A0ABN9SQR1_9DINO</name>
<evidence type="ECO:0000313" key="2">
    <source>
        <dbReference type="EMBL" id="CAK0834236.1"/>
    </source>
</evidence>
<dbReference type="Proteomes" id="UP001189429">
    <property type="component" value="Unassembled WGS sequence"/>
</dbReference>
<protein>
    <recommendedName>
        <fullName evidence="4">RanBP2-type domain-containing protein</fullName>
    </recommendedName>
</protein>
<gene>
    <name evidence="2" type="ORF">PCOR1329_LOCUS31709</name>
</gene>
<dbReference type="EMBL" id="CAUYUJ010012576">
    <property type="protein sequence ID" value="CAK0834236.1"/>
    <property type="molecule type" value="Genomic_DNA"/>
</dbReference>
<accession>A0ABN9SQR1</accession>
<feature type="compositionally biased region" description="Low complexity" evidence="1">
    <location>
        <begin position="68"/>
        <end position="77"/>
    </location>
</feature>
<evidence type="ECO:0000256" key="1">
    <source>
        <dbReference type="SAM" id="MobiDB-lite"/>
    </source>
</evidence>
<feature type="non-terminal residue" evidence="2">
    <location>
        <position position="228"/>
    </location>
</feature>
<organism evidence="2 3">
    <name type="scientific">Prorocentrum cordatum</name>
    <dbReference type="NCBI Taxonomy" id="2364126"/>
    <lineage>
        <taxon>Eukaryota</taxon>
        <taxon>Sar</taxon>
        <taxon>Alveolata</taxon>
        <taxon>Dinophyceae</taxon>
        <taxon>Prorocentrales</taxon>
        <taxon>Prorocentraceae</taxon>
        <taxon>Prorocentrum</taxon>
    </lineage>
</organism>